<evidence type="ECO:0000313" key="1">
    <source>
        <dbReference type="EMBL" id="KAF9959945.1"/>
    </source>
</evidence>
<dbReference type="EMBL" id="JAAAHY010000651">
    <property type="protein sequence ID" value="KAF9959945.1"/>
    <property type="molecule type" value="Genomic_DNA"/>
</dbReference>
<gene>
    <name evidence="1" type="ORF">BGZ70_008730</name>
</gene>
<comment type="caution">
    <text evidence="1">The sequence shown here is derived from an EMBL/GenBank/DDBJ whole genome shotgun (WGS) entry which is preliminary data.</text>
</comment>
<organism evidence="1 2">
    <name type="scientific">Mortierella alpina</name>
    <name type="common">Oleaginous fungus</name>
    <name type="synonym">Mortierella renispora</name>
    <dbReference type="NCBI Taxonomy" id="64518"/>
    <lineage>
        <taxon>Eukaryota</taxon>
        <taxon>Fungi</taxon>
        <taxon>Fungi incertae sedis</taxon>
        <taxon>Mucoromycota</taxon>
        <taxon>Mortierellomycotina</taxon>
        <taxon>Mortierellomycetes</taxon>
        <taxon>Mortierellales</taxon>
        <taxon>Mortierellaceae</taxon>
        <taxon>Mortierella</taxon>
    </lineage>
</organism>
<dbReference type="AlphaFoldDB" id="A0A9P6J2U0"/>
<evidence type="ECO:0000313" key="2">
    <source>
        <dbReference type="Proteomes" id="UP000738359"/>
    </source>
</evidence>
<name>A0A9P6J2U0_MORAP</name>
<keyword evidence="2" id="KW-1185">Reference proteome</keyword>
<sequence>MASTRQYEKAILVSGQEGWDSCIAAIEKVRYPNMLFKSVCASAIYAAVFTVTAQASFFHALHVSPWGVDRTQTKGYVQSDAFPTVWSASPDYHQSYTKIFTTTFQGYKSNWEKSTMRVGFSKDGAEWGTYNLKQFYSSGGVRMYYVCQADRTPDFCADHKLKSYQNFAIQYLA</sequence>
<proteinExistence type="predicted"/>
<protein>
    <submittedName>
        <fullName evidence="1">Uncharacterized protein</fullName>
    </submittedName>
</protein>
<accession>A0A9P6J2U0</accession>
<dbReference type="Proteomes" id="UP000738359">
    <property type="component" value="Unassembled WGS sequence"/>
</dbReference>
<reference evidence="1" key="1">
    <citation type="journal article" date="2020" name="Fungal Divers.">
        <title>Resolving the Mortierellaceae phylogeny through synthesis of multi-gene phylogenetics and phylogenomics.</title>
        <authorList>
            <person name="Vandepol N."/>
            <person name="Liber J."/>
            <person name="Desiro A."/>
            <person name="Na H."/>
            <person name="Kennedy M."/>
            <person name="Barry K."/>
            <person name="Grigoriev I.V."/>
            <person name="Miller A.N."/>
            <person name="O'Donnell K."/>
            <person name="Stajich J.E."/>
            <person name="Bonito G."/>
        </authorList>
    </citation>
    <scope>NUCLEOTIDE SEQUENCE</scope>
    <source>
        <strain evidence="1">CK1249</strain>
    </source>
</reference>